<dbReference type="EMBL" id="VLNR01000022">
    <property type="protein sequence ID" value="TSE08476.1"/>
    <property type="molecule type" value="Genomic_DNA"/>
</dbReference>
<dbReference type="Proteomes" id="UP000318833">
    <property type="component" value="Unassembled WGS sequence"/>
</dbReference>
<accession>A0A554VKC5</accession>
<proteinExistence type="predicted"/>
<gene>
    <name evidence="2" type="ORF">FOF46_11935</name>
</gene>
<evidence type="ECO:0000313" key="2">
    <source>
        <dbReference type="EMBL" id="TSE08476.1"/>
    </source>
</evidence>
<sequence length="139" mass="17272">MNHKKIYRYTNIELFDLIKNGVNKNDVKKAELELETRNLTQKQLSEVEIGYIKYKKFQNDRKTAPLTTREWIPLFFLPFFILMQRWRKYDHFSTSEFERYEKYGYEEKAREARKVRWYGTLFWILIIINIVFIHNYLTR</sequence>
<keyword evidence="1" id="KW-0812">Transmembrane</keyword>
<protein>
    <submittedName>
        <fullName evidence="2">Uncharacterized protein</fullName>
    </submittedName>
</protein>
<dbReference type="RefSeq" id="WP_143916603.1">
    <property type="nucleotide sequence ID" value="NZ_CANMIK010000024.1"/>
</dbReference>
<evidence type="ECO:0000313" key="3">
    <source>
        <dbReference type="Proteomes" id="UP000318833"/>
    </source>
</evidence>
<organism evidence="2 3">
    <name type="scientific">Aquimarina algiphila</name>
    <dbReference type="NCBI Taxonomy" id="2047982"/>
    <lineage>
        <taxon>Bacteria</taxon>
        <taxon>Pseudomonadati</taxon>
        <taxon>Bacteroidota</taxon>
        <taxon>Flavobacteriia</taxon>
        <taxon>Flavobacteriales</taxon>
        <taxon>Flavobacteriaceae</taxon>
        <taxon>Aquimarina</taxon>
    </lineage>
</organism>
<evidence type="ECO:0000256" key="1">
    <source>
        <dbReference type="SAM" id="Phobius"/>
    </source>
</evidence>
<dbReference type="OrthoDB" id="1164924at2"/>
<name>A0A554VKC5_9FLAO</name>
<comment type="caution">
    <text evidence="2">The sequence shown here is derived from an EMBL/GenBank/DDBJ whole genome shotgun (WGS) entry which is preliminary data.</text>
</comment>
<keyword evidence="3" id="KW-1185">Reference proteome</keyword>
<keyword evidence="1" id="KW-1133">Transmembrane helix</keyword>
<keyword evidence="1" id="KW-0472">Membrane</keyword>
<dbReference type="AlphaFoldDB" id="A0A554VKC5"/>
<feature type="transmembrane region" description="Helical" evidence="1">
    <location>
        <begin position="117"/>
        <end position="137"/>
    </location>
</feature>
<reference evidence="2 3" key="1">
    <citation type="submission" date="2019-07" db="EMBL/GenBank/DDBJ databases">
        <title>The draft genome sequence of Aquimarina algiphila M91.</title>
        <authorList>
            <person name="Meng X."/>
        </authorList>
    </citation>
    <scope>NUCLEOTIDE SEQUENCE [LARGE SCALE GENOMIC DNA]</scope>
    <source>
        <strain evidence="2 3">M91</strain>
    </source>
</reference>